<evidence type="ECO:0000256" key="1">
    <source>
        <dbReference type="SAM" id="MobiDB-lite"/>
    </source>
</evidence>
<evidence type="ECO:0000313" key="2">
    <source>
        <dbReference type="EMBL" id="GAG17899.1"/>
    </source>
</evidence>
<comment type="caution">
    <text evidence="2">The sequence shown here is derived from an EMBL/GenBank/DDBJ whole genome shotgun (WGS) entry which is preliminary data.</text>
</comment>
<reference evidence="2" key="1">
    <citation type="journal article" date="2014" name="Front. Microbiol.">
        <title>High frequency of phylogenetically diverse reductive dehalogenase-homologous genes in deep subseafloor sedimentary metagenomes.</title>
        <authorList>
            <person name="Kawai M."/>
            <person name="Futagami T."/>
            <person name="Toyoda A."/>
            <person name="Takaki Y."/>
            <person name="Nishi S."/>
            <person name="Hori S."/>
            <person name="Arai W."/>
            <person name="Tsubouchi T."/>
            <person name="Morono Y."/>
            <person name="Uchiyama I."/>
            <person name="Ito T."/>
            <person name="Fujiyama A."/>
            <person name="Inagaki F."/>
            <person name="Takami H."/>
        </authorList>
    </citation>
    <scope>NUCLEOTIDE SEQUENCE</scope>
    <source>
        <strain evidence="2">Expedition CK06-06</strain>
    </source>
</reference>
<organism evidence="2">
    <name type="scientific">marine sediment metagenome</name>
    <dbReference type="NCBI Taxonomy" id="412755"/>
    <lineage>
        <taxon>unclassified sequences</taxon>
        <taxon>metagenomes</taxon>
        <taxon>ecological metagenomes</taxon>
    </lineage>
</organism>
<sequence>TIQEEENVPQTLETTQKEENVSQPLETIQEEEQLEMDNNLKVINEHTSSESDFEENEIKEEAENMIKNIKDDLQNNKTKFVNPYRMRRKRNEKRLERLKNVKIKKKYLVDY</sequence>
<gene>
    <name evidence="2" type="ORF">S01H1_52667</name>
</gene>
<feature type="non-terminal residue" evidence="2">
    <location>
        <position position="1"/>
    </location>
</feature>
<protein>
    <submittedName>
        <fullName evidence="2">Uncharacterized protein</fullName>
    </submittedName>
</protein>
<dbReference type="AlphaFoldDB" id="X0VHY5"/>
<name>X0VHY5_9ZZZZ</name>
<dbReference type="EMBL" id="BARS01034053">
    <property type="protein sequence ID" value="GAG17899.1"/>
    <property type="molecule type" value="Genomic_DNA"/>
</dbReference>
<proteinExistence type="predicted"/>
<accession>X0VHY5</accession>
<feature type="region of interest" description="Disordered" evidence="1">
    <location>
        <begin position="1"/>
        <end position="24"/>
    </location>
</feature>